<accession>A0A0M3AVJ5</accession>
<protein>
    <recommendedName>
        <fullName evidence="3">AlpA family transcriptional regulator</fullName>
    </recommendedName>
</protein>
<name>A0A0M3AVJ5_9SPHN</name>
<comment type="caution">
    <text evidence="1">The sequence shown here is derived from an EMBL/GenBank/DDBJ whole genome shotgun (WGS) entry which is preliminary data.</text>
</comment>
<dbReference type="EMBL" id="LBIC01000001">
    <property type="protein sequence ID" value="KKW93938.1"/>
    <property type="molecule type" value="Genomic_DNA"/>
</dbReference>
<dbReference type="InterPro" id="IPR052931">
    <property type="entry name" value="Prophage_regulatory_activator"/>
</dbReference>
<reference evidence="1 2" key="1">
    <citation type="submission" date="2015-04" db="EMBL/GenBank/DDBJ databases">
        <title>Genome sequence of aromatic hydrocarbons-degrading Sphingobium chungbukense DJ77.</title>
        <authorList>
            <person name="Kim Y.-C."/>
            <person name="Chae J.-C."/>
        </authorList>
    </citation>
    <scope>NUCLEOTIDE SEQUENCE [LARGE SCALE GENOMIC DNA]</scope>
    <source>
        <strain evidence="1 2">DJ77</strain>
    </source>
</reference>
<dbReference type="Gene3D" id="1.10.238.160">
    <property type="match status" value="1"/>
</dbReference>
<evidence type="ECO:0008006" key="3">
    <source>
        <dbReference type="Google" id="ProtNLM"/>
    </source>
</evidence>
<dbReference type="RefSeq" id="WP_046762372.1">
    <property type="nucleotide sequence ID" value="NZ_LBIC01000001.1"/>
</dbReference>
<dbReference type="AlphaFoldDB" id="A0A0M3AVJ5"/>
<gene>
    <name evidence="1" type="ORF">YP76_04675</name>
</gene>
<evidence type="ECO:0000313" key="2">
    <source>
        <dbReference type="Proteomes" id="UP000033874"/>
    </source>
</evidence>
<dbReference type="PATRIC" id="fig|56193.3.peg.964"/>
<dbReference type="STRING" id="56193.YP76_04675"/>
<evidence type="ECO:0000313" key="1">
    <source>
        <dbReference type="EMBL" id="KKW93938.1"/>
    </source>
</evidence>
<proteinExistence type="predicted"/>
<dbReference type="PANTHER" id="PTHR36154">
    <property type="entry name" value="DNA-BINDING TRANSCRIPTIONAL ACTIVATOR ALPA"/>
    <property type="match status" value="1"/>
</dbReference>
<keyword evidence="2" id="KW-1185">Reference proteome</keyword>
<dbReference type="Proteomes" id="UP000033874">
    <property type="component" value="Unassembled WGS sequence"/>
</dbReference>
<sequence length="61" mass="7033">MTTTATDRIIRLPEVLSRTGLKQSTVYRKIADGSFPKQIKLSRNCVGWRESQINDWIEAPR</sequence>
<organism evidence="1 2">
    <name type="scientific">Sphingobium chungbukense</name>
    <dbReference type="NCBI Taxonomy" id="56193"/>
    <lineage>
        <taxon>Bacteria</taxon>
        <taxon>Pseudomonadati</taxon>
        <taxon>Pseudomonadota</taxon>
        <taxon>Alphaproteobacteria</taxon>
        <taxon>Sphingomonadales</taxon>
        <taxon>Sphingomonadaceae</taxon>
        <taxon>Sphingobium</taxon>
    </lineage>
</organism>
<dbReference type="PANTHER" id="PTHR36154:SF1">
    <property type="entry name" value="DNA-BINDING TRANSCRIPTIONAL ACTIVATOR ALPA"/>
    <property type="match status" value="1"/>
</dbReference>
<dbReference type="Pfam" id="PF05930">
    <property type="entry name" value="Phage_AlpA"/>
    <property type="match status" value="1"/>
</dbReference>
<dbReference type="InterPro" id="IPR010260">
    <property type="entry name" value="AlpA"/>
</dbReference>